<dbReference type="RefSeq" id="WP_055072913.1">
    <property type="nucleotide sequence ID" value="NZ_CYXY01000010.1"/>
</dbReference>
<keyword evidence="1" id="KW-1133">Transmembrane helix</keyword>
<evidence type="ECO:0000313" key="4">
    <source>
        <dbReference type="Proteomes" id="UP000095553"/>
    </source>
</evidence>
<dbReference type="EMBL" id="CYXY01000010">
    <property type="protein sequence ID" value="CUM99351.1"/>
    <property type="molecule type" value="Genomic_DNA"/>
</dbReference>
<feature type="transmembrane region" description="Helical" evidence="1">
    <location>
        <begin position="20"/>
        <end position="37"/>
    </location>
</feature>
<dbReference type="Pfam" id="PF04892">
    <property type="entry name" value="VanZ"/>
    <property type="match status" value="1"/>
</dbReference>
<dbReference type="AlphaFoldDB" id="A0A173T9L4"/>
<feature type="transmembrane region" description="Helical" evidence="1">
    <location>
        <begin position="68"/>
        <end position="83"/>
    </location>
</feature>
<evidence type="ECO:0000313" key="3">
    <source>
        <dbReference type="EMBL" id="CUM99351.1"/>
    </source>
</evidence>
<organism evidence="3 4">
    <name type="scientific">Anaerostipes hadrus</name>
    <dbReference type="NCBI Taxonomy" id="649756"/>
    <lineage>
        <taxon>Bacteria</taxon>
        <taxon>Bacillati</taxon>
        <taxon>Bacillota</taxon>
        <taxon>Clostridia</taxon>
        <taxon>Lachnospirales</taxon>
        <taxon>Lachnospiraceae</taxon>
        <taxon>Anaerostipes</taxon>
    </lineage>
</organism>
<reference evidence="3 4" key="1">
    <citation type="submission" date="2015-09" db="EMBL/GenBank/DDBJ databases">
        <authorList>
            <consortium name="Pathogen Informatics"/>
        </authorList>
    </citation>
    <scope>NUCLEOTIDE SEQUENCE [LARGE SCALE GENOMIC DNA]</scope>
    <source>
        <strain evidence="3 4">2789STDY5834959</strain>
    </source>
</reference>
<gene>
    <name evidence="3" type="ORF">ERS852571_01863</name>
</gene>
<feature type="transmembrane region" description="Helical" evidence="1">
    <location>
        <begin position="181"/>
        <end position="202"/>
    </location>
</feature>
<sequence length="210" mass="24942">MKTIIGKITIDILTSIYQPFWFAILLSIMTMFFYLYVKCPEGAGKGWKAAIRTWIVHFKRDREFRKKYILFFYITMVLFKTLINRDMWMNPLCDVWGVWGIYRYNTVTGQRILTSECIENFFLLMPYIVLMFWNFEEKIFGKKVYIGKIILKSIQIAFLSSLTIELLQLFLRLGTFQISDLFFNTIGGLAGGIIYFLVNAMAERIRRMRN</sequence>
<keyword evidence="1" id="KW-0472">Membrane</keyword>
<accession>A0A173T9L4</accession>
<dbReference type="Proteomes" id="UP000095553">
    <property type="component" value="Unassembled WGS sequence"/>
</dbReference>
<dbReference type="InterPro" id="IPR006976">
    <property type="entry name" value="VanZ-like"/>
</dbReference>
<keyword evidence="1" id="KW-0812">Transmembrane</keyword>
<feature type="transmembrane region" description="Helical" evidence="1">
    <location>
        <begin position="118"/>
        <end position="135"/>
    </location>
</feature>
<name>A0A173T9L4_ANAHA</name>
<feature type="transmembrane region" description="Helical" evidence="1">
    <location>
        <begin position="156"/>
        <end position="175"/>
    </location>
</feature>
<protein>
    <submittedName>
        <fullName evidence="3">Predicted integral membrane protein</fullName>
    </submittedName>
</protein>
<proteinExistence type="predicted"/>
<evidence type="ECO:0000256" key="1">
    <source>
        <dbReference type="SAM" id="Phobius"/>
    </source>
</evidence>
<feature type="domain" description="VanZ-like" evidence="2">
    <location>
        <begin position="75"/>
        <end position="198"/>
    </location>
</feature>
<evidence type="ECO:0000259" key="2">
    <source>
        <dbReference type="Pfam" id="PF04892"/>
    </source>
</evidence>